<dbReference type="GeneID" id="38124962"/>
<gene>
    <name evidence="2" type="ORF">CDV56_102988</name>
</gene>
<evidence type="ECO:0000313" key="2">
    <source>
        <dbReference type="EMBL" id="RHZ53367.1"/>
    </source>
</evidence>
<dbReference type="EMBL" id="NKHU02000124">
    <property type="protein sequence ID" value="RHZ53367.1"/>
    <property type="molecule type" value="Genomic_DNA"/>
</dbReference>
<protein>
    <submittedName>
        <fullName evidence="2">Uncharacterized protein</fullName>
    </submittedName>
</protein>
<name>A0A397GRZ9_ASPTH</name>
<dbReference type="OrthoDB" id="4469495at2759"/>
<organism evidence="2 3">
    <name type="scientific">Aspergillus thermomutatus</name>
    <name type="common">Neosartorya pseudofischeri</name>
    <dbReference type="NCBI Taxonomy" id="41047"/>
    <lineage>
        <taxon>Eukaryota</taxon>
        <taxon>Fungi</taxon>
        <taxon>Dikarya</taxon>
        <taxon>Ascomycota</taxon>
        <taxon>Pezizomycotina</taxon>
        <taxon>Eurotiomycetes</taxon>
        <taxon>Eurotiomycetidae</taxon>
        <taxon>Eurotiales</taxon>
        <taxon>Aspergillaceae</taxon>
        <taxon>Aspergillus</taxon>
        <taxon>Aspergillus subgen. Fumigati</taxon>
    </lineage>
</organism>
<proteinExistence type="predicted"/>
<dbReference type="VEuPathDB" id="FungiDB:CDV56_102988"/>
<dbReference type="RefSeq" id="XP_026613590.1">
    <property type="nucleotide sequence ID" value="XM_026756607.1"/>
</dbReference>
<feature type="region of interest" description="Disordered" evidence="1">
    <location>
        <begin position="1"/>
        <end position="35"/>
    </location>
</feature>
<dbReference type="Proteomes" id="UP000215305">
    <property type="component" value="Unassembled WGS sequence"/>
</dbReference>
<accession>A0A397GRZ9</accession>
<keyword evidence="3" id="KW-1185">Reference proteome</keyword>
<evidence type="ECO:0000256" key="1">
    <source>
        <dbReference type="SAM" id="MobiDB-lite"/>
    </source>
</evidence>
<feature type="compositionally biased region" description="Basic and acidic residues" evidence="1">
    <location>
        <begin position="23"/>
        <end position="34"/>
    </location>
</feature>
<sequence>MDPPEKSNRLAFGVTTSFPPSMPHRESNQAEPSHRIGFTFRPSQASRGFSEWASSSAWHLNASPSGGHALDASEQKNPSTFDLNMQVDASETAPLTVAEEALAVPAVAVRGEQVQGDGNSHGLLAAGAITSEQTERLAERSLVPVAAGTSRDCVVFEPQKGPEKCMPLASLDISAISSDKVLYYFGVLAVQALLLPRFQCSSSRKRGLWKGKLTLYGQTFESDYSFHTTLKAKSAMARKALEKLKSPYSAWKVPPEPMDCPLATGWNWIEILKDYCIQNSLPEPTYTMYNHQQGCRHEAQVANFSRFAVLKHYAQEWNSRNSAAQMTLYALLTSEELPPVGISGAVSLRNFDEGLLAVVPREAVQEGMSSGSDSSKCPRKRLLEDHANQAKAKKRGLKSGFVGVNANLLPLAGNARLAPIEEHAENVEKRWSVTYRELKSELERGLEGHTEKLQRICHLLPLEVPEIRIERNNGQWMEGDYKAAAYFKNDPFLHRASPIGESKGSMSEAKEACAHKVIQYLIEMVREDTRLEDEAAKESDRMRNWGNIGH</sequence>
<reference evidence="2" key="1">
    <citation type="submission" date="2018-08" db="EMBL/GenBank/DDBJ databases">
        <title>Draft genome sequence of azole-resistant Aspergillus thermomutatus (Neosartorya pseudofischeri) strain HMR AF 39, isolated from a human nasal aspirate.</title>
        <authorList>
            <person name="Parent-Michaud M."/>
            <person name="Dufresne P.J."/>
            <person name="Fournier E."/>
            <person name="Martineau C."/>
            <person name="Moreira S."/>
            <person name="Perkins V."/>
            <person name="De Repentigny L."/>
            <person name="Dufresne S.F."/>
        </authorList>
    </citation>
    <scope>NUCLEOTIDE SEQUENCE [LARGE SCALE GENOMIC DNA]</scope>
    <source>
        <strain evidence="2">HMR AF 39</strain>
    </source>
</reference>
<comment type="caution">
    <text evidence="2">The sequence shown here is derived from an EMBL/GenBank/DDBJ whole genome shotgun (WGS) entry which is preliminary data.</text>
</comment>
<dbReference type="AlphaFoldDB" id="A0A397GRZ9"/>
<evidence type="ECO:0000313" key="3">
    <source>
        <dbReference type="Proteomes" id="UP000215305"/>
    </source>
</evidence>